<accession>A0ABD3MBZ3</accession>
<dbReference type="EMBL" id="JALLBG020000152">
    <property type="protein sequence ID" value="KAL3761308.1"/>
    <property type="molecule type" value="Genomic_DNA"/>
</dbReference>
<feature type="domain" description="F-box" evidence="1">
    <location>
        <begin position="6"/>
        <end position="52"/>
    </location>
</feature>
<keyword evidence="3" id="KW-1185">Reference proteome</keyword>
<sequence length="208" mass="24472">MMEDSTICHAALPNEIWIRSFAYLDSHDTAIVGYVSTKFLSLSSADSLWETHCRRRWVGKQYVERFVCKSDREGDGREYNGRVEYCMRLLSHFELTHMPPINMEMGVLRMHEPISWKESNIMAEIDSRRILMTTEELVHFRWKLIYDGNPSQLGLRKFNENGTYWSPYMGICEWFLGDNRLSFAGMTLLVERDPITWGWVVGRGQRTE</sequence>
<name>A0ABD3MBZ3_9STRA</name>
<organism evidence="2 3">
    <name type="scientific">Discostella pseudostelligera</name>
    <dbReference type="NCBI Taxonomy" id="259834"/>
    <lineage>
        <taxon>Eukaryota</taxon>
        <taxon>Sar</taxon>
        <taxon>Stramenopiles</taxon>
        <taxon>Ochrophyta</taxon>
        <taxon>Bacillariophyta</taxon>
        <taxon>Coscinodiscophyceae</taxon>
        <taxon>Thalassiosirophycidae</taxon>
        <taxon>Stephanodiscales</taxon>
        <taxon>Stephanodiscaceae</taxon>
        <taxon>Discostella</taxon>
    </lineage>
</organism>
<proteinExistence type="predicted"/>
<dbReference type="Gene3D" id="1.20.1280.50">
    <property type="match status" value="1"/>
</dbReference>
<dbReference type="InterPro" id="IPR036047">
    <property type="entry name" value="F-box-like_dom_sf"/>
</dbReference>
<gene>
    <name evidence="2" type="ORF">ACHAWU_010221</name>
</gene>
<dbReference type="AlphaFoldDB" id="A0ABD3MBZ3"/>
<dbReference type="InterPro" id="IPR001810">
    <property type="entry name" value="F-box_dom"/>
</dbReference>
<reference evidence="2 3" key="1">
    <citation type="submission" date="2024-10" db="EMBL/GenBank/DDBJ databases">
        <title>Updated reference genomes for cyclostephanoid diatoms.</title>
        <authorList>
            <person name="Roberts W.R."/>
            <person name="Alverson A.J."/>
        </authorList>
    </citation>
    <scope>NUCLEOTIDE SEQUENCE [LARGE SCALE GENOMIC DNA]</scope>
    <source>
        <strain evidence="2 3">AJA232-27</strain>
    </source>
</reference>
<comment type="caution">
    <text evidence="2">The sequence shown here is derived from an EMBL/GenBank/DDBJ whole genome shotgun (WGS) entry which is preliminary data.</text>
</comment>
<evidence type="ECO:0000313" key="3">
    <source>
        <dbReference type="Proteomes" id="UP001530293"/>
    </source>
</evidence>
<dbReference type="SUPFAM" id="SSF81383">
    <property type="entry name" value="F-box domain"/>
    <property type="match status" value="1"/>
</dbReference>
<dbReference type="PROSITE" id="PS50181">
    <property type="entry name" value="FBOX"/>
    <property type="match status" value="1"/>
</dbReference>
<dbReference type="Pfam" id="PF12937">
    <property type="entry name" value="F-box-like"/>
    <property type="match status" value="1"/>
</dbReference>
<dbReference type="Proteomes" id="UP001530293">
    <property type="component" value="Unassembled WGS sequence"/>
</dbReference>
<protein>
    <recommendedName>
        <fullName evidence="1">F-box domain-containing protein</fullName>
    </recommendedName>
</protein>
<evidence type="ECO:0000259" key="1">
    <source>
        <dbReference type="PROSITE" id="PS50181"/>
    </source>
</evidence>
<evidence type="ECO:0000313" key="2">
    <source>
        <dbReference type="EMBL" id="KAL3761308.1"/>
    </source>
</evidence>